<feature type="chain" id="PRO_5042158296" evidence="2">
    <location>
        <begin position="22"/>
        <end position="450"/>
    </location>
</feature>
<protein>
    <submittedName>
        <fullName evidence="3">Uncharacterized protein</fullName>
    </submittedName>
</protein>
<dbReference type="EMBL" id="JAHBMH010000062">
    <property type="protein sequence ID" value="KAK1934829.1"/>
    <property type="molecule type" value="Genomic_DNA"/>
</dbReference>
<evidence type="ECO:0000256" key="2">
    <source>
        <dbReference type="SAM" id="SignalP"/>
    </source>
</evidence>
<dbReference type="Proteomes" id="UP001195914">
    <property type="component" value="Unassembled WGS sequence"/>
</dbReference>
<evidence type="ECO:0000256" key="1">
    <source>
        <dbReference type="SAM" id="MobiDB-lite"/>
    </source>
</evidence>
<feature type="signal peptide" evidence="2">
    <location>
        <begin position="1"/>
        <end position="21"/>
    </location>
</feature>
<keyword evidence="4" id="KW-1185">Reference proteome</keyword>
<dbReference type="AlphaFoldDB" id="A0AAD9GAJ8"/>
<sequence length="450" mass="52274">MSVVSYLLLSILPLHLVLVTGTRVGYRKLTDSRFVTSTNSGRQGLSGYNHGYSPGFIPSSLEGGVTSLKRRLFNATTKLKPLQAISRTGLCVPEDIGLYGRTVVAYECLYTQDGRTQTGDEWEYEQITEGNEKFRVQMKKPKKDSFIRKRDEVSPEPLKRLIFPPPYNTTGMLLREGDPYLIVSSWLPGINKDDILVVMDYGSVDAFLPTRYESQNLERLELSDTTHKYYQSIESVPRSFEQHAKSYNSTYNDVFNQMVEGNEDMSHYALYSKAKDRPPMFIISAPKNTVVKQFEFNTFGRKRDPNHPNRYNKSGLKVDPIPDRIQRAYRPFSYVDLRNVQCNMRDGTLQIRVRLTHIPPPPDMRKIFQLDIGDGEVAPPRVFPVEQVHGWMYNWHHFQKYDLSFDMSKFESPDEPPEERDRMEIPDPDPMTRKEAFRLAREYDKWHKKN</sequence>
<evidence type="ECO:0000313" key="4">
    <source>
        <dbReference type="Proteomes" id="UP001195914"/>
    </source>
</evidence>
<proteinExistence type="predicted"/>
<reference evidence="3" key="1">
    <citation type="journal article" date="2014" name="Nucleic Acids Res.">
        <title>The evolutionary dynamics of variant antigen genes in Babesia reveal a history of genomic innovation underlying host-parasite interaction.</title>
        <authorList>
            <person name="Jackson A.P."/>
            <person name="Otto T.D."/>
            <person name="Darby A."/>
            <person name="Ramaprasad A."/>
            <person name="Xia D."/>
            <person name="Echaide I.E."/>
            <person name="Farber M."/>
            <person name="Gahlot S."/>
            <person name="Gamble J."/>
            <person name="Gupta D."/>
            <person name="Gupta Y."/>
            <person name="Jackson L."/>
            <person name="Malandrin L."/>
            <person name="Malas T.B."/>
            <person name="Moussa E."/>
            <person name="Nair M."/>
            <person name="Reid A.J."/>
            <person name="Sanders M."/>
            <person name="Sharma J."/>
            <person name="Tracey A."/>
            <person name="Quail M.A."/>
            <person name="Weir W."/>
            <person name="Wastling J.M."/>
            <person name="Hall N."/>
            <person name="Willadsen P."/>
            <person name="Lingelbach K."/>
            <person name="Shiels B."/>
            <person name="Tait A."/>
            <person name="Berriman M."/>
            <person name="Allred D.R."/>
            <person name="Pain A."/>
        </authorList>
    </citation>
    <scope>NUCLEOTIDE SEQUENCE</scope>
    <source>
        <strain evidence="3">1802A</strain>
    </source>
</reference>
<evidence type="ECO:0000313" key="3">
    <source>
        <dbReference type="EMBL" id="KAK1934829.1"/>
    </source>
</evidence>
<reference evidence="3" key="2">
    <citation type="submission" date="2021-05" db="EMBL/GenBank/DDBJ databases">
        <authorList>
            <person name="Pain A."/>
        </authorList>
    </citation>
    <scope>NUCLEOTIDE SEQUENCE</scope>
    <source>
        <strain evidence="3">1802A</strain>
    </source>
</reference>
<accession>A0AAD9GAJ8</accession>
<feature type="region of interest" description="Disordered" evidence="1">
    <location>
        <begin position="409"/>
        <end position="432"/>
    </location>
</feature>
<feature type="compositionally biased region" description="Basic and acidic residues" evidence="1">
    <location>
        <begin position="419"/>
        <end position="432"/>
    </location>
</feature>
<comment type="caution">
    <text evidence="3">The sequence shown here is derived from an EMBL/GenBank/DDBJ whole genome shotgun (WGS) entry which is preliminary data.</text>
</comment>
<organism evidence="3 4">
    <name type="scientific">Babesia divergens</name>
    <dbReference type="NCBI Taxonomy" id="32595"/>
    <lineage>
        <taxon>Eukaryota</taxon>
        <taxon>Sar</taxon>
        <taxon>Alveolata</taxon>
        <taxon>Apicomplexa</taxon>
        <taxon>Aconoidasida</taxon>
        <taxon>Piroplasmida</taxon>
        <taxon>Babesiidae</taxon>
        <taxon>Babesia</taxon>
    </lineage>
</organism>
<keyword evidence="2" id="KW-0732">Signal</keyword>
<name>A0AAD9GAJ8_BABDI</name>
<gene>
    <name evidence="3" type="ORF">X943_002044</name>
</gene>